<dbReference type="EMBL" id="JACIEJ010000009">
    <property type="protein sequence ID" value="MBB3987243.1"/>
    <property type="molecule type" value="Genomic_DNA"/>
</dbReference>
<organism evidence="1 2">
    <name type="scientific">Sagittula marina</name>
    <dbReference type="NCBI Taxonomy" id="943940"/>
    <lineage>
        <taxon>Bacteria</taxon>
        <taxon>Pseudomonadati</taxon>
        <taxon>Pseudomonadota</taxon>
        <taxon>Alphaproteobacteria</taxon>
        <taxon>Rhodobacterales</taxon>
        <taxon>Roseobacteraceae</taxon>
        <taxon>Sagittula</taxon>
    </lineage>
</organism>
<reference evidence="1 2" key="1">
    <citation type="submission" date="2020-08" db="EMBL/GenBank/DDBJ databases">
        <title>Genomic Encyclopedia of Type Strains, Phase IV (KMG-IV): sequencing the most valuable type-strain genomes for metagenomic binning, comparative biology and taxonomic classification.</title>
        <authorList>
            <person name="Goeker M."/>
        </authorList>
    </citation>
    <scope>NUCLEOTIDE SEQUENCE [LARGE SCALE GENOMIC DNA]</scope>
    <source>
        <strain evidence="1 2">DSM 102235</strain>
    </source>
</reference>
<evidence type="ECO:0000313" key="2">
    <source>
        <dbReference type="Proteomes" id="UP000541426"/>
    </source>
</evidence>
<accession>A0A7W6GU86</accession>
<protein>
    <submittedName>
        <fullName evidence="1">Uncharacterized protein</fullName>
    </submittedName>
</protein>
<gene>
    <name evidence="1" type="ORF">GGQ68_003589</name>
</gene>
<dbReference type="AlphaFoldDB" id="A0A7W6GU86"/>
<dbReference type="Proteomes" id="UP000541426">
    <property type="component" value="Unassembled WGS sequence"/>
</dbReference>
<keyword evidence="2" id="KW-1185">Reference proteome</keyword>
<proteinExistence type="predicted"/>
<evidence type="ECO:0000313" key="1">
    <source>
        <dbReference type="EMBL" id="MBB3987243.1"/>
    </source>
</evidence>
<comment type="caution">
    <text evidence="1">The sequence shown here is derived from an EMBL/GenBank/DDBJ whole genome shotgun (WGS) entry which is preliminary data.</text>
</comment>
<name>A0A7W6GU86_9RHOB</name>
<dbReference type="RefSeq" id="WP_183968244.1">
    <property type="nucleotide sequence ID" value="NZ_BAABBZ010000058.1"/>
</dbReference>
<sequence length="312" mass="35521">MTLVVCRKEDHEVFVQSDSKVIDCFGVLDERSLRQNNMLDGLLKTVILHPHICLSFAGASLHATSFLKRFMASNIREWNTPRLISELWNVHNESDMACDFILCESVERSPRITLIKGGSVREDQPSAWIGSQPAFNKYQTAFHELEDSFPLNQRMRHAFREVIDDEVISEVGHFHIEVYLEHHFANTGLIGGGPDSVFTYEIKSEWDTGNQVFHIKANEPTAISMGCAPYGAYGVSYFRSLSTKRHGVAMHFPHARFGLLMCPQINCEKPIFFNDCVATELLDQIWETYQISMEGVAVVSETEFRLIRSGRN</sequence>